<comment type="caution">
    <text evidence="4">The sequence shown here is derived from an EMBL/GenBank/DDBJ whole genome shotgun (WGS) entry which is preliminary data.</text>
</comment>
<organism evidence="4 5">
    <name type="scientific">Cephalotrichum gorgonifer</name>
    <dbReference type="NCBI Taxonomy" id="2041049"/>
    <lineage>
        <taxon>Eukaryota</taxon>
        <taxon>Fungi</taxon>
        <taxon>Dikarya</taxon>
        <taxon>Ascomycota</taxon>
        <taxon>Pezizomycotina</taxon>
        <taxon>Sordariomycetes</taxon>
        <taxon>Hypocreomycetidae</taxon>
        <taxon>Microascales</taxon>
        <taxon>Microascaceae</taxon>
        <taxon>Cephalotrichum</taxon>
    </lineage>
</organism>
<dbReference type="AlphaFoldDB" id="A0AAE8SVT0"/>
<name>A0AAE8SVT0_9PEZI</name>
<dbReference type="PANTHER" id="PTHR28156:SF1">
    <property type="entry name" value="FAS1 DOMAIN-CONTAINING PROTEIN YDR262W"/>
    <property type="match status" value="1"/>
</dbReference>
<accession>A0AAE8SVT0</accession>
<dbReference type="PROSITE" id="PS50213">
    <property type="entry name" value="FAS1"/>
    <property type="match status" value="1"/>
</dbReference>
<evidence type="ECO:0000256" key="2">
    <source>
        <dbReference type="SAM" id="SignalP"/>
    </source>
</evidence>
<evidence type="ECO:0000313" key="5">
    <source>
        <dbReference type="Proteomes" id="UP001187682"/>
    </source>
</evidence>
<proteinExistence type="predicted"/>
<evidence type="ECO:0000259" key="3">
    <source>
        <dbReference type="PROSITE" id="PS50213"/>
    </source>
</evidence>
<dbReference type="EMBL" id="ONZQ02000006">
    <property type="protein sequence ID" value="SPO02222.1"/>
    <property type="molecule type" value="Genomic_DNA"/>
</dbReference>
<dbReference type="Gene3D" id="2.30.180.10">
    <property type="entry name" value="FAS1 domain"/>
    <property type="match status" value="1"/>
</dbReference>
<dbReference type="InterPro" id="IPR000782">
    <property type="entry name" value="FAS1_domain"/>
</dbReference>
<gene>
    <name evidence="4" type="ORF">DNG_04895</name>
</gene>
<feature type="chain" id="PRO_5042256357" evidence="2">
    <location>
        <begin position="17"/>
        <end position="203"/>
    </location>
</feature>
<keyword evidence="5" id="KW-1185">Reference proteome</keyword>
<sequence>MRPITAYLSLATLTSAASLRTLNIFRSSANDAPQAPLMDPAKSNQDPTQQGEVVLSDVMSRDKSINIFAGFTRDVECVETRLDNAKVNTTVLAPLNSAVEKLPRKPWEDPRDYGAFGADAYEGKDGEDRAKGNLRRFVEAHIVPRSPWKEGEKVQTVKGGGDIWWEEKGGKKVIQPGDIEVDDIPSSVSNGEVWVIKGVINYT</sequence>
<protein>
    <submittedName>
        <fullName evidence="4">Related to FAS1 domain-containing protein</fullName>
    </submittedName>
</protein>
<evidence type="ECO:0000256" key="1">
    <source>
        <dbReference type="ARBA" id="ARBA00022729"/>
    </source>
</evidence>
<dbReference type="InterPro" id="IPR040200">
    <property type="entry name" value="Mug57-like"/>
</dbReference>
<evidence type="ECO:0000313" key="4">
    <source>
        <dbReference type="EMBL" id="SPO02222.1"/>
    </source>
</evidence>
<keyword evidence="1 2" id="KW-0732">Signal</keyword>
<dbReference type="InterPro" id="IPR036378">
    <property type="entry name" value="FAS1_dom_sf"/>
</dbReference>
<reference evidence="4" key="1">
    <citation type="submission" date="2018-03" db="EMBL/GenBank/DDBJ databases">
        <authorList>
            <person name="Guldener U."/>
        </authorList>
    </citation>
    <scope>NUCLEOTIDE SEQUENCE</scope>
</reference>
<feature type="domain" description="FAS1" evidence="3">
    <location>
        <begin position="52"/>
        <end position="200"/>
    </location>
</feature>
<feature type="signal peptide" evidence="2">
    <location>
        <begin position="1"/>
        <end position="16"/>
    </location>
</feature>
<dbReference type="SUPFAM" id="SSF82153">
    <property type="entry name" value="FAS1 domain"/>
    <property type="match status" value="1"/>
</dbReference>
<dbReference type="Proteomes" id="UP001187682">
    <property type="component" value="Unassembled WGS sequence"/>
</dbReference>
<dbReference type="PANTHER" id="PTHR28156">
    <property type="entry name" value="FAS1 DOMAIN-CONTAINING PROTEIN YDR262W"/>
    <property type="match status" value="1"/>
</dbReference>